<dbReference type="EMBL" id="LHZU01000099">
    <property type="protein sequence ID" value="KXV61035.1"/>
    <property type="molecule type" value="Genomic_DNA"/>
</dbReference>
<dbReference type="GO" id="GO:0005737">
    <property type="term" value="C:cytoplasm"/>
    <property type="evidence" value="ECO:0007669"/>
    <property type="project" value="TreeGrafter"/>
</dbReference>
<keyword evidence="5" id="KW-0511">Multifunctional enzyme</keyword>
<evidence type="ECO:0000313" key="12">
    <source>
        <dbReference type="Proteomes" id="UP000075360"/>
    </source>
</evidence>
<name>A0A149U6B8_9PROT</name>
<dbReference type="GO" id="GO:0071770">
    <property type="term" value="P:DIM/DIP cell wall layer assembly"/>
    <property type="evidence" value="ECO:0007669"/>
    <property type="project" value="TreeGrafter"/>
</dbReference>
<evidence type="ECO:0000256" key="3">
    <source>
        <dbReference type="ARBA" id="ARBA00022679"/>
    </source>
</evidence>
<dbReference type="Gene3D" id="3.40.47.10">
    <property type="match status" value="1"/>
</dbReference>
<dbReference type="InterPro" id="IPR049552">
    <property type="entry name" value="PKS_DH_N"/>
</dbReference>
<dbReference type="PROSITE" id="PS00606">
    <property type="entry name" value="KS3_1"/>
    <property type="match status" value="1"/>
</dbReference>
<sequence>MKKKQEFAIIGAGLRFPKNINDLDTFWEFLKNGEDASNEIPSDRWSINRFYNPEYEAPGKTYMRRGSFLTQKLGYFDPQIFGISPREAILMDPQQRLLLETTWEALENAFIIPSNLNGSKTGVFIGSFSLDWLVNSGSPLNRNAIKDHFSTTAASATMISARLSHVFGLCGPCLTIDTACSSSLVAIHNACVSLSTGESDMVIAGGVNFMINPQAAMPMSRGHFLAQDGRSKSFSADADGYGRGEGAAVLVIKRLEDALEAADSVLGVICSSGVNHDGRATAITVPNGAAQEALIKDVVSRGALAPAQLDYVEAHGTGTPVGDPIETAAIGRAIGLSKSKQNPLIVASVKANIGHLEAAAGVAGVLKAILCLQNREIPIQANLEKINPNIDIEKWNIRIPQKESIKFSPRKEVIYAGINSFGYGGTNAMVVMRSLDVKEADSQEKPYTEKKPLDCYFLPVSSAGVAGLAITASTYLRFLKDKPSIDIRDISYSLGAYRSWFQNRAIVLASTRNELLERLAFLRDGKSDPNVIIGKNSVTCNSGPVMVFSGMGSQWPGMGKCILEHISPDIQNIAEEFDRDFYAHAGWSILEFFRNEDTQENSIHKTEIAQPAICLIEIIIFKTLEKWGITPAAIIGHSVGEVAAAYCSGALDLKDTVKVIYIRSQLQARLSGKGTMLAVGEERGKLEEFIIKGKFSVSIAAINSSKSCTLSGVLEDLEKIETHYNTHNKFARFLNVEVPYHSVLMEEIQADMLSALSDIKPSEPKIPLYSTVSGMKWQSNARHDASYWYNNSRAPVEFFKAVTTVLDDVQSQVFLEIGAHPVLLSSIKEITSKSELEIQTVHSLRRNETSQEWISPCLARLAVAGCKLDWQLISGGRRVAVPTYSWNREYFWSECKEAADDRLDPIVHPLLGLPVSSSVPSWRAMINQNYLPWLPDHCIENNIVLPASAYIEAALAVHDQLHGQNSAILQNFEIHNPLLIGEKDNYEMEWQYDPDKKILKGCSANQIAEEENSLWRKHVSVEVMSSTPWEISENRKTNQNEIKEFDGKFFYEKLSTNGLQYGKKFQVVKNIWTIENSVGAQLSLDFETRSEVENYNIHPALLDGAFQVIAAAVFDNNPDNEQAFVPVRAERIIYYGLQCSDLNVFVELKSISDKKLIADLKIYNENKDPVLCIDKMIFNAVPRLTKKKQFESLLYKTNWQSSEKLPLLIDPVNVLLIGQEQRTKLLENILEQNLVNVDSINLDINSGKKIYQKFFKDRIINEYKAIVFLCPLAEHIDVFGGLAELLGCVQALPQISSDNLITRLCIVTSGGVTTGLSESTCSRLDQAAYRGFARGVELERPDLRVKIIDLGMEHNDDTFSSLSAELLNSDWEDDVALHCGERLLARVSSASLENKNRKSVNLHGRNDLSSVLTVSITGSLEKLYYETSSARKPNRGEVACQVLAAALNFKDVLKAMNLLPESIVERTFYGNSLGMEAVVRITDIGMGVEQFVVGKDYIVAVPDCFATSFTVDADTLFAIEKPEGLSALDAATLPVAFLTAWYAFSHLARLQPFESVLIHSATGGVGLAAIQVAKLLGARIFATAGTEEKRAYLRSIGCEHVWSSRTLEFAEGIRYITGGKGVDVVLNSLAGEAQAASLDSVAPLGRFIEIGKKDIIENSSLSMKIFNENISFFSVDLDRLLLEKPQVIRDILRTMEDMVEKGRLQALPTTVYPARETVDAFRFLSSAKHIGKVVIDYTDLVGLQGVEKVVAKPEIDPTGAYLISGGFGGLGLETAEWLLRSGAKTIVLTGRKASGNEVVNNRIEAWRKNGNRIEERYFDITHEKSLQDCIEYFGKVLPPLKGVFHCASIFDDALIENITAERLRMGLGAKAEGARLLDALTKSIPLDFFVLFSSVTTLTGNIGQSAYIAANEVLNQICENRRKQNLAALSLNLGPIANVGILSRNQVAADALRTAGMNLLDIDYILHFLPDLIQQGCAQITVADIDWEQWFRVVPLVSDLSRFTAMHHLIDNLESTSETMVALLGLPEEDRLEFLIERLKSIIAKTLHLQDDAVDNNAKLSELGLDSLAGVELQTGIRIEFGIEVSAMMFSKDDSIRSLARKFYTQIQTKILTLTHEKSV</sequence>
<dbReference type="Gene3D" id="3.40.366.10">
    <property type="entry name" value="Malonyl-Coenzyme A Acyl Carrier Protein, domain 2"/>
    <property type="match status" value="1"/>
</dbReference>
<dbReference type="GO" id="GO:0005886">
    <property type="term" value="C:plasma membrane"/>
    <property type="evidence" value="ECO:0007669"/>
    <property type="project" value="TreeGrafter"/>
</dbReference>
<feature type="domain" description="Carrier" evidence="8">
    <location>
        <begin position="2033"/>
        <end position="2107"/>
    </location>
</feature>
<dbReference type="GO" id="GO:0006633">
    <property type="term" value="P:fatty acid biosynthetic process"/>
    <property type="evidence" value="ECO:0007669"/>
    <property type="project" value="InterPro"/>
</dbReference>
<dbReference type="Proteomes" id="UP000075360">
    <property type="component" value="Unassembled WGS sequence"/>
</dbReference>
<dbReference type="Pfam" id="PF00109">
    <property type="entry name" value="ketoacyl-synt"/>
    <property type="match status" value="1"/>
</dbReference>
<dbReference type="Gene3D" id="1.10.1200.10">
    <property type="entry name" value="ACP-like"/>
    <property type="match status" value="1"/>
</dbReference>
<feature type="domain" description="PKS/mFAS DH" evidence="10">
    <location>
        <begin position="908"/>
        <end position="1187"/>
    </location>
</feature>
<dbReference type="SUPFAM" id="SSF51735">
    <property type="entry name" value="NAD(P)-binding Rossmann-fold domains"/>
    <property type="match status" value="3"/>
</dbReference>
<dbReference type="SMART" id="SM00823">
    <property type="entry name" value="PKS_PP"/>
    <property type="match status" value="1"/>
</dbReference>
<dbReference type="PROSITE" id="PS52004">
    <property type="entry name" value="KS3_2"/>
    <property type="match status" value="1"/>
</dbReference>
<dbReference type="InterPro" id="IPR050091">
    <property type="entry name" value="PKS_NRPS_Biosynth_Enz"/>
</dbReference>
<dbReference type="InterPro" id="IPR016035">
    <property type="entry name" value="Acyl_Trfase/lysoPLipase"/>
</dbReference>
<dbReference type="InterPro" id="IPR014030">
    <property type="entry name" value="Ketoacyl_synth_N"/>
</dbReference>
<dbReference type="InterPro" id="IPR020841">
    <property type="entry name" value="PKS_Beta-ketoAc_synthase_dom"/>
</dbReference>
<dbReference type="GO" id="GO:0016491">
    <property type="term" value="F:oxidoreductase activity"/>
    <property type="evidence" value="ECO:0007669"/>
    <property type="project" value="InterPro"/>
</dbReference>
<dbReference type="InterPro" id="IPR014043">
    <property type="entry name" value="Acyl_transferase_dom"/>
</dbReference>
<dbReference type="FunFam" id="3.40.50.720:FF:000209">
    <property type="entry name" value="Polyketide synthase Pks12"/>
    <property type="match status" value="1"/>
</dbReference>
<evidence type="ECO:0000259" key="9">
    <source>
        <dbReference type="PROSITE" id="PS52004"/>
    </source>
</evidence>
<evidence type="ECO:0000256" key="4">
    <source>
        <dbReference type="ARBA" id="ARBA00022857"/>
    </source>
</evidence>
<keyword evidence="2" id="KW-0597">Phosphoprotein</keyword>
<accession>A0A149U6B8</accession>
<dbReference type="InterPro" id="IPR049551">
    <property type="entry name" value="PKS_DH_C"/>
</dbReference>
<dbReference type="InterPro" id="IPR020807">
    <property type="entry name" value="PKS_DH"/>
</dbReference>
<evidence type="ECO:0000313" key="11">
    <source>
        <dbReference type="EMBL" id="KXV61035.1"/>
    </source>
</evidence>
<dbReference type="CDD" id="cd00833">
    <property type="entry name" value="PKS"/>
    <property type="match status" value="1"/>
</dbReference>
<dbReference type="GO" id="GO:0004315">
    <property type="term" value="F:3-oxoacyl-[acyl-carrier-protein] synthase activity"/>
    <property type="evidence" value="ECO:0007669"/>
    <property type="project" value="InterPro"/>
</dbReference>
<dbReference type="InterPro" id="IPR001227">
    <property type="entry name" value="Ac_transferase_dom_sf"/>
</dbReference>
<dbReference type="GO" id="GO:0004312">
    <property type="term" value="F:fatty acid synthase activity"/>
    <property type="evidence" value="ECO:0007669"/>
    <property type="project" value="TreeGrafter"/>
</dbReference>
<dbReference type="Pfam" id="PF02801">
    <property type="entry name" value="Ketoacyl-synt_C"/>
    <property type="match status" value="1"/>
</dbReference>
<dbReference type="InterPro" id="IPR049900">
    <property type="entry name" value="PKS_mFAS_DH"/>
</dbReference>
<dbReference type="SMART" id="SM00825">
    <property type="entry name" value="PKS_KS"/>
    <property type="match status" value="1"/>
</dbReference>
<dbReference type="Gene3D" id="3.30.70.3290">
    <property type="match status" value="1"/>
</dbReference>
<feature type="domain" description="Ketosynthase family 3 (KS3)" evidence="9">
    <location>
        <begin position="4"/>
        <end position="434"/>
    </location>
</feature>
<dbReference type="PROSITE" id="PS50075">
    <property type="entry name" value="CARRIER"/>
    <property type="match status" value="1"/>
</dbReference>
<evidence type="ECO:0000259" key="10">
    <source>
        <dbReference type="PROSITE" id="PS52019"/>
    </source>
</evidence>
<organism evidence="11 12">
    <name type="scientific">Acetobacter senegalensis</name>
    <dbReference type="NCBI Taxonomy" id="446692"/>
    <lineage>
        <taxon>Bacteria</taxon>
        <taxon>Pseudomonadati</taxon>
        <taxon>Pseudomonadota</taxon>
        <taxon>Alphaproteobacteria</taxon>
        <taxon>Acetobacterales</taxon>
        <taxon>Acetobacteraceae</taxon>
        <taxon>Acetobacter</taxon>
    </lineage>
</organism>
<dbReference type="Pfam" id="PF00550">
    <property type="entry name" value="PP-binding"/>
    <property type="match status" value="1"/>
</dbReference>
<proteinExistence type="predicted"/>
<dbReference type="InterPro" id="IPR036736">
    <property type="entry name" value="ACP-like_sf"/>
</dbReference>
<dbReference type="CDD" id="cd05195">
    <property type="entry name" value="enoyl_red"/>
    <property type="match status" value="1"/>
</dbReference>
<evidence type="ECO:0000256" key="6">
    <source>
        <dbReference type="ARBA" id="ARBA00023315"/>
    </source>
</evidence>
<feature type="active site" description="Proton acceptor; for dehydratase activity" evidence="7">
    <location>
        <position position="937"/>
    </location>
</feature>
<dbReference type="PANTHER" id="PTHR43775">
    <property type="entry name" value="FATTY ACID SYNTHASE"/>
    <property type="match status" value="1"/>
</dbReference>
<evidence type="ECO:0000256" key="2">
    <source>
        <dbReference type="ARBA" id="ARBA00022553"/>
    </source>
</evidence>
<dbReference type="Pfam" id="PF21089">
    <property type="entry name" value="PKS_DH_N"/>
    <property type="match status" value="1"/>
</dbReference>
<dbReference type="Gene3D" id="3.90.180.10">
    <property type="entry name" value="Medium-chain alcohol dehydrogenases, catalytic domain"/>
    <property type="match status" value="1"/>
</dbReference>
<dbReference type="Gene3D" id="3.10.129.110">
    <property type="entry name" value="Polyketide synthase dehydratase"/>
    <property type="match status" value="1"/>
</dbReference>
<dbReference type="Pfam" id="PF08659">
    <property type="entry name" value="KR"/>
    <property type="match status" value="1"/>
</dbReference>
<evidence type="ECO:0000256" key="5">
    <source>
        <dbReference type="ARBA" id="ARBA00023268"/>
    </source>
</evidence>
<dbReference type="InterPro" id="IPR036291">
    <property type="entry name" value="NAD(P)-bd_dom_sf"/>
</dbReference>
<dbReference type="PROSITE" id="PS52019">
    <property type="entry name" value="PKS_MFAS_DH"/>
    <property type="match status" value="1"/>
</dbReference>
<evidence type="ECO:0000256" key="1">
    <source>
        <dbReference type="ARBA" id="ARBA00022450"/>
    </source>
</evidence>
<dbReference type="InterPro" id="IPR013149">
    <property type="entry name" value="ADH-like_C"/>
</dbReference>
<dbReference type="InterPro" id="IPR016039">
    <property type="entry name" value="Thiolase-like"/>
</dbReference>
<dbReference type="Pfam" id="PF22621">
    <property type="entry name" value="CurL-like_PKS_C"/>
    <property type="match status" value="1"/>
</dbReference>
<dbReference type="SUPFAM" id="SSF50129">
    <property type="entry name" value="GroES-like"/>
    <property type="match status" value="1"/>
</dbReference>
<dbReference type="SUPFAM" id="SSF55048">
    <property type="entry name" value="Probable ACP-binding domain of malonyl-CoA ACP transacylase"/>
    <property type="match status" value="1"/>
</dbReference>
<dbReference type="InterPro" id="IPR013968">
    <property type="entry name" value="PKS_KR"/>
</dbReference>
<dbReference type="PATRIC" id="fig|446692.4.peg.3937"/>
<dbReference type="SMART" id="SM00827">
    <property type="entry name" value="PKS_AT"/>
    <property type="match status" value="1"/>
</dbReference>
<dbReference type="SMART" id="SM00826">
    <property type="entry name" value="PKS_DH"/>
    <property type="match status" value="1"/>
</dbReference>
<dbReference type="InterPro" id="IPR042104">
    <property type="entry name" value="PKS_dehydratase_sf"/>
</dbReference>
<comment type="caution">
    <text evidence="11">The sequence shown here is derived from an EMBL/GenBank/DDBJ whole genome shotgun (WGS) entry which is preliminary data.</text>
</comment>
<dbReference type="InterPro" id="IPR011032">
    <property type="entry name" value="GroES-like_sf"/>
</dbReference>
<dbReference type="Pfam" id="PF14765">
    <property type="entry name" value="PS-DH"/>
    <property type="match status" value="1"/>
</dbReference>
<dbReference type="SUPFAM" id="SSF47336">
    <property type="entry name" value="ACP-like"/>
    <property type="match status" value="1"/>
</dbReference>
<dbReference type="InterPro" id="IPR009081">
    <property type="entry name" value="PP-bd_ACP"/>
</dbReference>
<dbReference type="Pfam" id="PF00107">
    <property type="entry name" value="ADH_zinc_N"/>
    <property type="match status" value="1"/>
</dbReference>
<dbReference type="InterPro" id="IPR016036">
    <property type="entry name" value="Malonyl_transacylase_ACP-bd"/>
</dbReference>
<evidence type="ECO:0000259" key="8">
    <source>
        <dbReference type="PROSITE" id="PS50075"/>
    </source>
</evidence>
<evidence type="ECO:0000256" key="7">
    <source>
        <dbReference type="PROSITE-ProRule" id="PRU01363"/>
    </source>
</evidence>
<dbReference type="InterPro" id="IPR057326">
    <property type="entry name" value="KR_dom"/>
</dbReference>
<dbReference type="GO" id="GO:0031177">
    <property type="term" value="F:phosphopantetheine binding"/>
    <property type="evidence" value="ECO:0007669"/>
    <property type="project" value="InterPro"/>
</dbReference>
<protein>
    <submittedName>
        <fullName evidence="11">Uncharacterized protein</fullName>
    </submittedName>
</protein>
<dbReference type="SMART" id="SM00822">
    <property type="entry name" value="PKS_KR"/>
    <property type="match status" value="1"/>
</dbReference>
<keyword evidence="3" id="KW-0808">Transferase</keyword>
<dbReference type="InterPro" id="IPR014031">
    <property type="entry name" value="Ketoacyl_synth_C"/>
</dbReference>
<keyword evidence="4" id="KW-0521">NADP</keyword>
<dbReference type="RefSeq" id="WP_061470647.1">
    <property type="nucleotide sequence ID" value="NZ_LHZU01000099.1"/>
</dbReference>
<feature type="active site" description="Proton donor; for dehydratase activity" evidence="7">
    <location>
        <position position="1103"/>
    </location>
</feature>
<dbReference type="PANTHER" id="PTHR43775:SF37">
    <property type="entry name" value="SI:DKEY-61P9.11"/>
    <property type="match status" value="1"/>
</dbReference>
<feature type="region of interest" description="N-terminal hotdog fold" evidence="7">
    <location>
        <begin position="908"/>
        <end position="1030"/>
    </location>
</feature>
<gene>
    <name evidence="11" type="ORF">AD948_03120</name>
</gene>
<keyword evidence="1" id="KW-0596">Phosphopantetheine</keyword>
<dbReference type="InterPro" id="IPR020843">
    <property type="entry name" value="ER"/>
</dbReference>
<dbReference type="SUPFAM" id="SSF52151">
    <property type="entry name" value="FabD/lysophospholipase-like"/>
    <property type="match status" value="1"/>
</dbReference>
<feature type="region of interest" description="C-terminal hotdog fold" evidence="7">
    <location>
        <begin position="1042"/>
        <end position="1187"/>
    </location>
</feature>
<dbReference type="Gene3D" id="3.40.50.720">
    <property type="entry name" value="NAD(P)-binding Rossmann-like Domain"/>
    <property type="match status" value="3"/>
</dbReference>
<dbReference type="SMART" id="SM00829">
    <property type="entry name" value="PKS_ER"/>
    <property type="match status" value="1"/>
</dbReference>
<dbReference type="InterPro" id="IPR020806">
    <property type="entry name" value="PKS_PP-bd"/>
</dbReference>
<reference evidence="11 12" key="1">
    <citation type="submission" date="2015-06" db="EMBL/GenBank/DDBJ databases">
        <title>Improved classification and identification of acetic acid bacteria using matrix-assisted laser desorption/ionization time-of-flight mass spectrometry; Gluconobacter nephelii and Gluconobacter uchimurae are later heterotypic synonyms of Gluconobacter japonicus and Gluconobacter oxydans, respectively.</title>
        <authorList>
            <person name="Li L."/>
            <person name="Cleenwerck I."/>
            <person name="De Vuyst L."/>
            <person name="Vandamme P."/>
        </authorList>
    </citation>
    <scope>NUCLEOTIDE SEQUENCE [LARGE SCALE GENOMIC DNA]</scope>
    <source>
        <strain evidence="11 12">LMG 23690</strain>
    </source>
</reference>
<dbReference type="Pfam" id="PF00698">
    <property type="entry name" value="Acyl_transf_1"/>
    <property type="match status" value="1"/>
</dbReference>
<dbReference type="InterPro" id="IPR018201">
    <property type="entry name" value="Ketoacyl_synth_AS"/>
</dbReference>
<dbReference type="SUPFAM" id="SSF53901">
    <property type="entry name" value="Thiolase-like"/>
    <property type="match status" value="1"/>
</dbReference>
<keyword evidence="6" id="KW-0012">Acyltransferase</keyword>